<keyword evidence="1" id="KW-0472">Membrane</keyword>
<organism evidence="3">
    <name type="scientific">Rhizophora mucronata</name>
    <name type="common">Asiatic mangrove</name>
    <dbReference type="NCBI Taxonomy" id="61149"/>
    <lineage>
        <taxon>Eukaryota</taxon>
        <taxon>Viridiplantae</taxon>
        <taxon>Streptophyta</taxon>
        <taxon>Embryophyta</taxon>
        <taxon>Tracheophyta</taxon>
        <taxon>Spermatophyta</taxon>
        <taxon>Magnoliopsida</taxon>
        <taxon>eudicotyledons</taxon>
        <taxon>Gunneridae</taxon>
        <taxon>Pentapetalae</taxon>
        <taxon>rosids</taxon>
        <taxon>fabids</taxon>
        <taxon>Malpighiales</taxon>
        <taxon>Rhizophoraceae</taxon>
        <taxon>Rhizophora</taxon>
    </lineage>
</organism>
<proteinExistence type="predicted"/>
<dbReference type="AlphaFoldDB" id="A0A2P2MD53"/>
<feature type="signal peptide" evidence="2">
    <location>
        <begin position="1"/>
        <end position="25"/>
    </location>
</feature>
<accession>A0A2P2MD53</accession>
<reference evidence="3" key="1">
    <citation type="submission" date="2018-02" db="EMBL/GenBank/DDBJ databases">
        <title>Rhizophora mucronata_Transcriptome.</title>
        <authorList>
            <person name="Meera S.P."/>
            <person name="Sreeshan A."/>
            <person name="Augustine A."/>
        </authorList>
    </citation>
    <scope>NUCLEOTIDE SEQUENCE</scope>
    <source>
        <tissue evidence="3">Leaf</tissue>
    </source>
</reference>
<dbReference type="EMBL" id="GGEC01047696">
    <property type="protein sequence ID" value="MBX28180.1"/>
    <property type="molecule type" value="Transcribed_RNA"/>
</dbReference>
<dbReference type="InterPro" id="IPR001611">
    <property type="entry name" value="Leu-rich_rpt"/>
</dbReference>
<keyword evidence="3" id="KW-0808">Transferase</keyword>
<dbReference type="Pfam" id="PF13855">
    <property type="entry name" value="LRR_8"/>
    <property type="match status" value="1"/>
</dbReference>
<sequence length="447" mass="48618">MAVTLQRSAVLLSMIILLLINHSEQLQSSRVQTLLRIQRLLNYPSVLSSWNSSTDFCNSEPDTSVTVVCYGESITQLHIIGNKGAPALPKYFSVDSFVTTLVSLSEMKVLTLVSLGLWGPLPGKIARLSSLEILNLSSNFLYDAIPGELSSLSGLQTIVLDDNMFSGELPSWISKLPVLAVFSLRKNMFNGSLPHSFSNLESLRVLALSYNYFHGEVPDFSSLTNLQVLDLEDNAFGPQFPKLGNKLVTLVLSKNQFRAGIPADMSSCYQLQQLDLSRNNFVGPFPSSLISLPSLTFLNVADNKLTGMLLENQSCSSELKFVDLSSNLLTGNLPTCLLPAAKKKLLYAGNCLANGDQDQHPLSLCRNEALAVGVFPHQKRRKEASKAIMALCITGGIVGGAAIFVLSFLAIRKMKGGKTIRKPSTRLISENASIGYPSKLLSDASKL</sequence>
<evidence type="ECO:0000313" key="3">
    <source>
        <dbReference type="EMBL" id="MBX28180.1"/>
    </source>
</evidence>
<protein>
    <submittedName>
        <fullName evidence="3">Putative inactive leucine-rich repeat receptor-like protein kinase At3g03770</fullName>
    </submittedName>
</protein>
<dbReference type="FunFam" id="3.80.10.10:FF:001001">
    <property type="entry name" value="Probable inactive leucine-rich repeat receptor-like protein kinase At3g03770"/>
    <property type="match status" value="1"/>
</dbReference>
<evidence type="ECO:0000256" key="2">
    <source>
        <dbReference type="SAM" id="SignalP"/>
    </source>
</evidence>
<keyword evidence="3" id="KW-0675">Receptor</keyword>
<dbReference type="SUPFAM" id="SSF52058">
    <property type="entry name" value="L domain-like"/>
    <property type="match status" value="1"/>
</dbReference>
<dbReference type="Pfam" id="PF00560">
    <property type="entry name" value="LRR_1"/>
    <property type="match status" value="2"/>
</dbReference>
<keyword evidence="1" id="KW-1133">Transmembrane helix</keyword>
<dbReference type="GO" id="GO:0016301">
    <property type="term" value="F:kinase activity"/>
    <property type="evidence" value="ECO:0007669"/>
    <property type="project" value="UniProtKB-KW"/>
</dbReference>
<dbReference type="FunFam" id="3.80.10.10:FF:000155">
    <property type="entry name" value="Putative inactive leucine-rich repeat receptor-like protein kinase"/>
    <property type="match status" value="1"/>
</dbReference>
<dbReference type="PANTHER" id="PTHR48010">
    <property type="entry name" value="OS05G0588300 PROTEIN"/>
    <property type="match status" value="1"/>
</dbReference>
<keyword evidence="2" id="KW-0732">Signal</keyword>
<keyword evidence="3" id="KW-0418">Kinase</keyword>
<keyword evidence="1" id="KW-0812">Transmembrane</keyword>
<name>A0A2P2MD53_RHIMU</name>
<dbReference type="Gene3D" id="3.80.10.10">
    <property type="entry name" value="Ribonuclease Inhibitor"/>
    <property type="match status" value="2"/>
</dbReference>
<dbReference type="InterPro" id="IPR050994">
    <property type="entry name" value="At_inactive_RLKs"/>
</dbReference>
<dbReference type="PANTHER" id="PTHR48010:SF58">
    <property type="entry name" value="RECEPTOR PROTEIN KINASE-LIKE PROTEIN ZAR1"/>
    <property type="match status" value="1"/>
</dbReference>
<evidence type="ECO:0000256" key="1">
    <source>
        <dbReference type="SAM" id="Phobius"/>
    </source>
</evidence>
<feature type="transmembrane region" description="Helical" evidence="1">
    <location>
        <begin position="387"/>
        <end position="411"/>
    </location>
</feature>
<feature type="chain" id="PRO_5015126994" evidence="2">
    <location>
        <begin position="26"/>
        <end position="447"/>
    </location>
</feature>
<dbReference type="InterPro" id="IPR032675">
    <property type="entry name" value="LRR_dom_sf"/>
</dbReference>